<dbReference type="InterPro" id="IPR050639">
    <property type="entry name" value="SSR_resolvase"/>
</dbReference>
<dbReference type="InterPro" id="IPR036162">
    <property type="entry name" value="Resolvase-like_N_sf"/>
</dbReference>
<evidence type="ECO:0000313" key="4">
    <source>
        <dbReference type="Proteomes" id="UP000838821"/>
    </source>
</evidence>
<dbReference type="Proteomes" id="UP000838821">
    <property type="component" value="Unassembled WGS sequence"/>
</dbReference>
<dbReference type="Gene3D" id="3.40.50.1390">
    <property type="entry name" value="Resolvase, N-terminal catalytic domain"/>
    <property type="match status" value="1"/>
</dbReference>
<dbReference type="InterPro" id="IPR006119">
    <property type="entry name" value="Resolv_N"/>
</dbReference>
<dbReference type="Gene3D" id="1.10.10.60">
    <property type="entry name" value="Homeodomain-like"/>
    <property type="match status" value="1"/>
</dbReference>
<dbReference type="SUPFAM" id="SSF46689">
    <property type="entry name" value="Homeodomain-like"/>
    <property type="match status" value="1"/>
</dbReference>
<dbReference type="PANTHER" id="PTHR30461">
    <property type="entry name" value="DNA-INVERTASE FROM LAMBDOID PROPHAGE"/>
    <property type="match status" value="1"/>
</dbReference>
<keyword evidence="4" id="KW-1185">Reference proteome</keyword>
<dbReference type="SMART" id="SM00857">
    <property type="entry name" value="Resolvase"/>
    <property type="match status" value="1"/>
</dbReference>
<dbReference type="Pfam" id="PF18010">
    <property type="entry name" value="HTH_49"/>
    <property type="match status" value="1"/>
</dbReference>
<accession>A0ABM9CCI8</accession>
<evidence type="ECO:0000256" key="1">
    <source>
        <dbReference type="ARBA" id="ARBA00009913"/>
    </source>
</evidence>
<dbReference type="PANTHER" id="PTHR30461:SF26">
    <property type="entry name" value="RESOLVASE HOMOLOG YNEB"/>
    <property type="match status" value="1"/>
</dbReference>
<gene>
    <name evidence="3" type="primary">hin</name>
    <name evidence="3" type="ORF">PAECIP111891_03188</name>
</gene>
<dbReference type="RefSeq" id="WP_236288582.1">
    <property type="nucleotide sequence ID" value="NZ_CAKMMW010000008.1"/>
</dbReference>
<dbReference type="SUPFAM" id="SSF53041">
    <property type="entry name" value="Resolvase-like"/>
    <property type="match status" value="1"/>
</dbReference>
<dbReference type="EMBL" id="CAKMMW010000008">
    <property type="protein sequence ID" value="CAH1208278.1"/>
    <property type="molecule type" value="Genomic_DNA"/>
</dbReference>
<dbReference type="CDD" id="cd03768">
    <property type="entry name" value="SR_ResInv"/>
    <property type="match status" value="1"/>
</dbReference>
<reference evidence="3" key="1">
    <citation type="submission" date="2022-01" db="EMBL/GenBank/DDBJ databases">
        <authorList>
            <person name="Criscuolo A."/>
        </authorList>
    </citation>
    <scope>NUCLEOTIDE SEQUENCE</scope>
    <source>
        <strain evidence="3">CIP111891</strain>
    </source>
</reference>
<dbReference type="PROSITE" id="PS51736">
    <property type="entry name" value="RECOMBINASES_3"/>
    <property type="match status" value="1"/>
</dbReference>
<dbReference type="Pfam" id="PF00239">
    <property type="entry name" value="Resolvase"/>
    <property type="match status" value="1"/>
</dbReference>
<name>A0ABM9CCI8_9BACL</name>
<proteinExistence type="inferred from homology"/>
<sequence>MNYGYARVSGLGQDLDIQIEQLKAAGADKVYSEKITGTHKDRPELQRLLADLKRGDTLMVTKLDRFARTAVDGMTMVKELLGRGVRIQILNMGLLEDTPIGRAMLAVFAAMAEFERDMIVERTQEGKAVARLKEGFTEGRPKSYTAKQLNHAMELLGDNSYNQVAAMTGISKSTLIREMNKRKA</sequence>
<dbReference type="InterPro" id="IPR040652">
    <property type="entry name" value="Cry35Ab1_HTH"/>
</dbReference>
<evidence type="ECO:0000259" key="2">
    <source>
        <dbReference type="PROSITE" id="PS51736"/>
    </source>
</evidence>
<feature type="domain" description="Resolvase/invertase-type recombinase catalytic" evidence="2">
    <location>
        <begin position="1"/>
        <end position="134"/>
    </location>
</feature>
<evidence type="ECO:0000313" key="3">
    <source>
        <dbReference type="EMBL" id="CAH1208278.1"/>
    </source>
</evidence>
<comment type="caution">
    <text evidence="3">The sequence shown here is derived from an EMBL/GenBank/DDBJ whole genome shotgun (WGS) entry which is preliminary data.</text>
</comment>
<protein>
    <submittedName>
        <fullName evidence="3">DNA-invertase hin</fullName>
    </submittedName>
</protein>
<comment type="similarity">
    <text evidence="1">Belongs to the site-specific recombinase resolvase family.</text>
</comment>
<organism evidence="3 4">
    <name type="scientific">Paenibacillus allorhizoplanae</name>
    <dbReference type="NCBI Taxonomy" id="2905648"/>
    <lineage>
        <taxon>Bacteria</taxon>
        <taxon>Bacillati</taxon>
        <taxon>Bacillota</taxon>
        <taxon>Bacilli</taxon>
        <taxon>Bacillales</taxon>
        <taxon>Paenibacillaceae</taxon>
        <taxon>Paenibacillus</taxon>
    </lineage>
</organism>
<dbReference type="InterPro" id="IPR009057">
    <property type="entry name" value="Homeodomain-like_sf"/>
</dbReference>